<organism evidence="1 2">
    <name type="scientific">Marchantia polymorpha</name>
    <name type="common">Common liverwort</name>
    <name type="synonym">Marchantia aquatica</name>
    <dbReference type="NCBI Taxonomy" id="3197"/>
    <lineage>
        <taxon>Eukaryota</taxon>
        <taxon>Viridiplantae</taxon>
        <taxon>Streptophyta</taxon>
        <taxon>Embryophyta</taxon>
        <taxon>Marchantiophyta</taxon>
        <taxon>Marchantiopsida</taxon>
        <taxon>Marchantiidae</taxon>
        <taxon>Marchantiales</taxon>
        <taxon>Marchantiaceae</taxon>
        <taxon>Marchantia</taxon>
    </lineage>
</organism>
<keyword evidence="2" id="KW-1185">Reference proteome</keyword>
<dbReference type="AlphaFoldDB" id="A0A2R6XKS7"/>
<proteinExistence type="predicted"/>
<evidence type="ECO:0000313" key="1">
    <source>
        <dbReference type="EMBL" id="PTQ46717.1"/>
    </source>
</evidence>
<gene>
    <name evidence="1" type="ORF">MARPO_0010s0109</name>
</gene>
<evidence type="ECO:0000313" key="2">
    <source>
        <dbReference type="Proteomes" id="UP000244005"/>
    </source>
</evidence>
<protein>
    <submittedName>
        <fullName evidence="1">Uncharacterized protein</fullName>
    </submittedName>
</protein>
<name>A0A2R6XKS7_MARPO</name>
<dbReference type="Gramene" id="Mp5g23480.1">
    <property type="protein sequence ID" value="Mp5g23480.1.cds1"/>
    <property type="gene ID" value="Mp5g23480"/>
</dbReference>
<dbReference type="Proteomes" id="UP000244005">
    <property type="component" value="Unassembled WGS sequence"/>
</dbReference>
<sequence>MRDIMTRIIYCQSCNRQSQSSVAAYKSDVGSALVHVCHFTHRPVDPKRTASKVSWIQTDRLIDQGTKLQENQVEGSVSFHFSQDML</sequence>
<reference evidence="2" key="1">
    <citation type="journal article" date="2017" name="Cell">
        <title>Insights into land plant evolution garnered from the Marchantia polymorpha genome.</title>
        <authorList>
            <person name="Bowman J.L."/>
            <person name="Kohchi T."/>
            <person name="Yamato K.T."/>
            <person name="Jenkins J."/>
            <person name="Shu S."/>
            <person name="Ishizaki K."/>
            <person name="Yamaoka S."/>
            <person name="Nishihama R."/>
            <person name="Nakamura Y."/>
            <person name="Berger F."/>
            <person name="Adam C."/>
            <person name="Aki S.S."/>
            <person name="Althoff F."/>
            <person name="Araki T."/>
            <person name="Arteaga-Vazquez M.A."/>
            <person name="Balasubrmanian S."/>
            <person name="Barry K."/>
            <person name="Bauer D."/>
            <person name="Boehm C.R."/>
            <person name="Briginshaw L."/>
            <person name="Caballero-Perez J."/>
            <person name="Catarino B."/>
            <person name="Chen F."/>
            <person name="Chiyoda S."/>
            <person name="Chovatia M."/>
            <person name="Davies K.M."/>
            <person name="Delmans M."/>
            <person name="Demura T."/>
            <person name="Dierschke T."/>
            <person name="Dolan L."/>
            <person name="Dorantes-Acosta A.E."/>
            <person name="Eklund D.M."/>
            <person name="Florent S.N."/>
            <person name="Flores-Sandoval E."/>
            <person name="Fujiyama A."/>
            <person name="Fukuzawa H."/>
            <person name="Galik B."/>
            <person name="Grimanelli D."/>
            <person name="Grimwood J."/>
            <person name="Grossniklaus U."/>
            <person name="Hamada T."/>
            <person name="Haseloff J."/>
            <person name="Hetherington A.J."/>
            <person name="Higo A."/>
            <person name="Hirakawa Y."/>
            <person name="Hundley H.N."/>
            <person name="Ikeda Y."/>
            <person name="Inoue K."/>
            <person name="Inoue S.I."/>
            <person name="Ishida S."/>
            <person name="Jia Q."/>
            <person name="Kakita M."/>
            <person name="Kanazawa T."/>
            <person name="Kawai Y."/>
            <person name="Kawashima T."/>
            <person name="Kennedy M."/>
            <person name="Kinose K."/>
            <person name="Kinoshita T."/>
            <person name="Kohara Y."/>
            <person name="Koide E."/>
            <person name="Komatsu K."/>
            <person name="Kopischke S."/>
            <person name="Kubo M."/>
            <person name="Kyozuka J."/>
            <person name="Lagercrantz U."/>
            <person name="Lin S.S."/>
            <person name="Lindquist E."/>
            <person name="Lipzen A.M."/>
            <person name="Lu C.W."/>
            <person name="De Luna E."/>
            <person name="Martienssen R.A."/>
            <person name="Minamino N."/>
            <person name="Mizutani M."/>
            <person name="Mizutani M."/>
            <person name="Mochizuki N."/>
            <person name="Monte I."/>
            <person name="Mosher R."/>
            <person name="Nagasaki H."/>
            <person name="Nakagami H."/>
            <person name="Naramoto S."/>
            <person name="Nishitani K."/>
            <person name="Ohtani M."/>
            <person name="Okamoto T."/>
            <person name="Okumura M."/>
            <person name="Phillips J."/>
            <person name="Pollak B."/>
            <person name="Reinders A."/>
            <person name="Rovekamp M."/>
            <person name="Sano R."/>
            <person name="Sawa S."/>
            <person name="Schmid M.W."/>
            <person name="Shirakawa M."/>
            <person name="Solano R."/>
            <person name="Spunde A."/>
            <person name="Suetsugu N."/>
            <person name="Sugano S."/>
            <person name="Sugiyama A."/>
            <person name="Sun R."/>
            <person name="Suzuki Y."/>
            <person name="Takenaka M."/>
            <person name="Takezawa D."/>
            <person name="Tomogane H."/>
            <person name="Tsuzuki M."/>
            <person name="Ueda T."/>
            <person name="Umeda M."/>
            <person name="Ward J.M."/>
            <person name="Watanabe Y."/>
            <person name="Yazaki K."/>
            <person name="Yokoyama R."/>
            <person name="Yoshitake Y."/>
            <person name="Yotsui I."/>
            <person name="Zachgo S."/>
            <person name="Schmutz J."/>
        </authorList>
    </citation>
    <scope>NUCLEOTIDE SEQUENCE [LARGE SCALE GENOMIC DNA]</scope>
    <source>
        <strain evidence="2">Tak-1</strain>
    </source>
</reference>
<dbReference type="EMBL" id="KZ772682">
    <property type="protein sequence ID" value="PTQ46717.1"/>
    <property type="molecule type" value="Genomic_DNA"/>
</dbReference>
<accession>A0A2R6XKS7</accession>